<keyword evidence="14" id="KW-1185">Reference proteome</keyword>
<dbReference type="PANTHER" id="PTHR36214">
    <property type="match status" value="1"/>
</dbReference>
<evidence type="ECO:0000256" key="8">
    <source>
        <dbReference type="ARBA" id="ARBA00023285"/>
    </source>
</evidence>
<keyword evidence="5" id="KW-0484">Methanogenesis</keyword>
<evidence type="ECO:0000256" key="1">
    <source>
        <dbReference type="ARBA" id="ARBA00022485"/>
    </source>
</evidence>
<dbReference type="InterPro" id="IPR051069">
    <property type="entry name" value="ACDS_complex_subunit"/>
</dbReference>
<dbReference type="InterPro" id="IPR016218">
    <property type="entry name" value="AcylCoA_decarb/synth_gsu"/>
</dbReference>
<dbReference type="PROSITE" id="PS51656">
    <property type="entry name" value="4FE4S"/>
    <property type="match status" value="1"/>
</dbReference>
<dbReference type="GO" id="GO:0005506">
    <property type="term" value="F:iron ion binding"/>
    <property type="evidence" value="ECO:0007669"/>
    <property type="project" value="UniProtKB-UniRule"/>
</dbReference>
<dbReference type="GeneID" id="14308106"/>
<dbReference type="SUPFAM" id="SSF51717">
    <property type="entry name" value="Dihydropteroate synthetase-like"/>
    <property type="match status" value="1"/>
</dbReference>
<dbReference type="GO" id="GO:0032259">
    <property type="term" value="P:methylation"/>
    <property type="evidence" value="ECO:0007669"/>
    <property type="project" value="UniProtKB-KW"/>
</dbReference>
<dbReference type="Proteomes" id="UP000010824">
    <property type="component" value="Chromosome"/>
</dbReference>
<dbReference type="Gene3D" id="1.10.15.40">
    <property type="entry name" value="Electron transport complex subunit B, putative Fe-S cluster"/>
    <property type="match status" value="1"/>
</dbReference>
<comment type="cofactor">
    <cofactor evidence="9">
        <name>corrinoid</name>
        <dbReference type="ChEBI" id="CHEBI:33913"/>
    </cofactor>
</comment>
<keyword evidence="1 9" id="KW-0004">4Fe-4S</keyword>
<dbReference type="KEGG" id="mfo:Metfor_1717"/>
<reference evidence="13 14" key="2">
    <citation type="journal article" date="2014" name="Genome Announc.">
        <title>Complete Genome Sequence of Methanoregula formicica SMSPT, a Mesophilic Hydrogenotrophic Methanogen Isolated from a Methanogenic Upflow Anaerobic Sludge Blanket Reactor.</title>
        <authorList>
            <person name="Yamamoto K."/>
            <person name="Tamaki H."/>
            <person name="Cadillo-Quiroz H."/>
            <person name="Imachi H."/>
            <person name="Kyrpides N."/>
            <person name="Woyke T."/>
            <person name="Goodwin L."/>
            <person name="Zinder S.H."/>
            <person name="Kamagata Y."/>
            <person name="Liu W.T."/>
        </authorList>
    </citation>
    <scope>NUCLEOTIDE SEQUENCE [LARGE SCALE GENOMIC DNA]</scope>
    <source>
        <strain evidence="14">DSM 22288 / NBRC 105244 / SMSP</strain>
    </source>
</reference>
<evidence type="ECO:0000256" key="7">
    <source>
        <dbReference type="ARBA" id="ARBA00023014"/>
    </source>
</evidence>
<dbReference type="NCBIfam" id="NF003195">
    <property type="entry name" value="PRK04165.1"/>
    <property type="match status" value="1"/>
</dbReference>
<evidence type="ECO:0000256" key="3">
    <source>
        <dbReference type="ARBA" id="ARBA00022679"/>
    </source>
</evidence>
<dbReference type="OrthoDB" id="146240at2157"/>
<comment type="subunit">
    <text evidence="9">Heterodimer of delta and gamma chains. The ACDS complex is made up of alpha, epsilon, beta, gamma and delta chains with a probable stoichiometry of (alpha(2)epsilon(2))(4)-beta(8)-(gamma(1)delta(1))(8).</text>
</comment>
<keyword evidence="2 9" id="KW-0489">Methyltransferase</keyword>
<organism evidence="13 14">
    <name type="scientific">Methanoregula formicica (strain DSM 22288 / NBRC 105244 / SMSP)</name>
    <dbReference type="NCBI Taxonomy" id="593750"/>
    <lineage>
        <taxon>Archaea</taxon>
        <taxon>Methanobacteriati</taxon>
        <taxon>Methanobacteriota</taxon>
        <taxon>Stenosarchaea group</taxon>
        <taxon>Methanomicrobia</taxon>
        <taxon>Methanomicrobiales</taxon>
        <taxon>Methanoregulaceae</taxon>
        <taxon>Methanoregula</taxon>
    </lineage>
</organism>
<feature type="binding site" evidence="10">
    <location>
        <begin position="400"/>
        <end position="403"/>
    </location>
    <ligand>
        <name>5-methoxybenzimidazolylcob(I)amide</name>
        <dbReference type="ChEBI" id="CHEBI:157765"/>
    </ligand>
</feature>
<dbReference type="HAMAP" id="MF_01136">
    <property type="entry name" value="CdhE"/>
    <property type="match status" value="1"/>
</dbReference>
<dbReference type="PIRSF" id="PIRSF000376">
    <property type="entry name" value="AcCoA_decarb_gamma"/>
    <property type="match status" value="1"/>
</dbReference>
<evidence type="ECO:0000259" key="12">
    <source>
        <dbReference type="PROSITE" id="PS51656"/>
    </source>
</evidence>
<dbReference type="GO" id="GO:0015948">
    <property type="term" value="P:methanogenesis"/>
    <property type="evidence" value="ECO:0007669"/>
    <property type="project" value="UniProtKB-KW"/>
</dbReference>
<dbReference type="Gene3D" id="3.40.50.11600">
    <property type="match status" value="1"/>
</dbReference>
<sequence>MTAAPPKKKKSIREISPIDVYKLLPRTNCGECGEANCMAYATRLVNGELLLTDCPPIHTDEYPGPREKLEILLAPPVRTVTIGTGDYAMDVGGKYVLQRHDFTYHNPTPIAIDVNDLMPEEELIERVRRIGDFSYNYIGRKLTLNAIAVRSVSNDPEKFRSTVKAVSSASRFPLILCALDARVMSAGLDAAKGRRPLIYAATESNWKEMADLARAHSAPLAVFAPDNLVLLRSLAATLLACGVRDLVLDPGTFPDEGLGDTIANFTAVRTAATKQFDDLFGFPLLGVPLTVWAGSELSEDVLKWREAITASMLISRYSDLLIMHSLDGWVLLPQLIWRFNLYTDPRKPVSVEAGVRTFGRPDSSSPVLITTNYALTYFTVESDIKSANLDCYLIVADTGGLSVESAVAGRNFTAEGIAQALRENNAASLVSHTTLIIPGLAARLSGETEEATGWKILVGPKDSSGISQFLRDRWHVES</sequence>
<feature type="binding site" evidence="9 11">
    <location>
        <position position="54"/>
    </location>
    <ligand>
        <name>[4Fe-4S] cluster</name>
        <dbReference type="ChEBI" id="CHEBI:49883"/>
    </ligand>
</feature>
<feature type="binding site" evidence="10">
    <location>
        <position position="376"/>
    </location>
    <ligand>
        <name>5-methoxybenzimidazolylcob(I)amide</name>
        <dbReference type="ChEBI" id="CHEBI:157765"/>
    </ligand>
</feature>
<reference evidence="14" key="1">
    <citation type="submission" date="2011-12" db="EMBL/GenBank/DDBJ databases">
        <title>Complete sequence of Methanoregula formicicum SMSP.</title>
        <authorList>
            <person name="Lucas S."/>
            <person name="Han J."/>
            <person name="Lapidus A."/>
            <person name="Cheng J.-F."/>
            <person name="Goodwin L."/>
            <person name="Pitluck S."/>
            <person name="Peters L."/>
            <person name="Ovchinnikova G."/>
            <person name="Teshima H."/>
            <person name="Detter J.C."/>
            <person name="Han C."/>
            <person name="Tapia R."/>
            <person name="Land M."/>
            <person name="Hauser L."/>
            <person name="Kyrpides N."/>
            <person name="Ivanova N."/>
            <person name="Pagani I."/>
            <person name="Imachi H."/>
            <person name="Tamaki H."/>
            <person name="Sekiguchi Y."/>
            <person name="Kamagata Y."/>
            <person name="Cadillo-Quiroz H."/>
            <person name="Zinder S."/>
            <person name="Liu W.-T."/>
            <person name="Woyke T."/>
        </authorList>
    </citation>
    <scope>NUCLEOTIDE SEQUENCE [LARGE SCALE GENOMIC DNA]</scope>
    <source>
        <strain evidence="14">DSM 22288 / NBRC 105244 / SMSP</strain>
    </source>
</reference>
<dbReference type="Gene3D" id="3.20.20.20">
    <property type="entry name" value="Dihydropteroate synthase-like"/>
    <property type="match status" value="1"/>
</dbReference>
<evidence type="ECO:0000256" key="4">
    <source>
        <dbReference type="ARBA" id="ARBA00022723"/>
    </source>
</evidence>
<dbReference type="GO" id="GO:0008168">
    <property type="term" value="F:methyltransferase activity"/>
    <property type="evidence" value="ECO:0007669"/>
    <property type="project" value="UniProtKB-UniRule"/>
</dbReference>
<evidence type="ECO:0000256" key="9">
    <source>
        <dbReference type="HAMAP-Rule" id="MF_01136"/>
    </source>
</evidence>
<dbReference type="Pfam" id="PF04060">
    <property type="entry name" value="FeS"/>
    <property type="match status" value="1"/>
</dbReference>
<dbReference type="STRING" id="593750.Metfor_1717"/>
<evidence type="ECO:0000256" key="6">
    <source>
        <dbReference type="ARBA" id="ARBA00023004"/>
    </source>
</evidence>
<comment type="catalytic activity">
    <reaction evidence="9">
        <text>5,6,7,8-tetrahydrosarcinapterin + methyl-Co(III)-[corrinoid Fe-S protein] = 5-methyltetrahydrosarcinapterin + Co(I)-[corrinoid Fe-S protein] + H(+)</text>
        <dbReference type="Rhea" id="RHEA:45196"/>
        <dbReference type="Rhea" id="RHEA-COMP:11110"/>
        <dbReference type="Rhea" id="RHEA-COMP:11111"/>
        <dbReference type="ChEBI" id="CHEBI:15378"/>
        <dbReference type="ChEBI" id="CHEBI:59924"/>
        <dbReference type="ChEBI" id="CHEBI:64267"/>
        <dbReference type="ChEBI" id="CHEBI:85033"/>
        <dbReference type="ChEBI" id="CHEBI:85035"/>
        <dbReference type="EC" id="2.1.1.245"/>
    </reaction>
</comment>
<evidence type="ECO:0000256" key="2">
    <source>
        <dbReference type="ARBA" id="ARBA00022603"/>
    </source>
</evidence>
<feature type="binding site" evidence="9 11">
    <location>
        <position position="37"/>
    </location>
    <ligand>
        <name>[4Fe-4S] cluster</name>
        <dbReference type="ChEBI" id="CHEBI:49883"/>
    </ligand>
</feature>
<keyword evidence="7 9" id="KW-0411">Iron-sulfur</keyword>
<name>L0HI52_METFS</name>
<evidence type="ECO:0000313" key="14">
    <source>
        <dbReference type="Proteomes" id="UP000010824"/>
    </source>
</evidence>
<feature type="binding site" evidence="9 11">
    <location>
        <position position="32"/>
    </location>
    <ligand>
        <name>[4Fe-4S] cluster</name>
        <dbReference type="ChEBI" id="CHEBI:49883"/>
    </ligand>
</feature>
<evidence type="ECO:0000256" key="5">
    <source>
        <dbReference type="ARBA" id="ARBA00022994"/>
    </source>
</evidence>
<feature type="binding site" evidence="10">
    <location>
        <position position="370"/>
    </location>
    <ligand>
        <name>5-methoxybenzimidazolylcob(I)amide</name>
        <dbReference type="ChEBI" id="CHEBI:157765"/>
    </ligand>
</feature>
<keyword evidence="3 9" id="KW-0808">Transferase</keyword>
<feature type="domain" description="4Fe-4S" evidence="12">
    <location>
        <begin position="7"/>
        <end position="71"/>
    </location>
</feature>
<dbReference type="InterPro" id="IPR011005">
    <property type="entry name" value="Dihydropteroate_synth-like_sf"/>
</dbReference>
<dbReference type="AlphaFoldDB" id="L0HI52"/>
<gene>
    <name evidence="9" type="primary">cdhE</name>
    <name evidence="13" type="ordered locus">Metfor_1717</name>
</gene>
<dbReference type="Pfam" id="PF03599">
    <property type="entry name" value="CdhD"/>
    <property type="match status" value="1"/>
</dbReference>
<dbReference type="InParanoid" id="L0HI52"/>
<dbReference type="HOGENOM" id="CLU_050002_0_0_2"/>
<accession>L0HI52</accession>
<comment type="function">
    <text evidence="9">Part of a complex that catalyzes the reversible cleavage of acetyl-CoA, allowing autotrophic growth from CO(2).</text>
</comment>
<evidence type="ECO:0000256" key="11">
    <source>
        <dbReference type="PIRSR" id="PIRSR000376-2"/>
    </source>
</evidence>
<dbReference type="InterPro" id="IPR023427">
    <property type="entry name" value="AcylCoA_decarb/synth_gsu_arc"/>
</dbReference>
<dbReference type="eggNOG" id="arCOG01979">
    <property type="taxonomic scope" value="Archaea"/>
</dbReference>
<dbReference type="FunCoup" id="L0HI52">
    <property type="interactions" value="71"/>
</dbReference>
<dbReference type="InterPro" id="IPR007202">
    <property type="entry name" value="4Fe-4S_dom"/>
</dbReference>
<keyword evidence="6 9" id="KW-0408">Iron</keyword>
<dbReference type="PANTHER" id="PTHR36214:SF3">
    <property type="entry name" value="ACETYL-COA DECARBONYLASE_SYNTHASE COMPLEX SUBUNIT GAMMA"/>
    <property type="match status" value="1"/>
</dbReference>
<dbReference type="GO" id="GO:0051539">
    <property type="term" value="F:4 iron, 4 sulfur cluster binding"/>
    <property type="evidence" value="ECO:0007669"/>
    <property type="project" value="UniProtKB-KW"/>
</dbReference>
<keyword evidence="4 9" id="KW-0479">Metal-binding</keyword>
<dbReference type="EC" id="2.1.1.245" evidence="9"/>
<dbReference type="GO" id="GO:0046356">
    <property type="term" value="P:acetyl-CoA catabolic process"/>
    <property type="evidence" value="ECO:0007669"/>
    <property type="project" value="InterPro"/>
</dbReference>
<evidence type="ECO:0000256" key="10">
    <source>
        <dbReference type="PIRSR" id="PIRSR000376-1"/>
    </source>
</evidence>
<comment type="cofactor">
    <cofactor evidence="9">
        <name>[4Fe-4S] cluster</name>
        <dbReference type="ChEBI" id="CHEBI:49883"/>
    </cofactor>
    <text evidence="9">Binds 1 [4Fe-4S] cluster.</text>
</comment>
<feature type="binding site" evidence="10">
    <location>
        <position position="463"/>
    </location>
    <ligand>
        <name>5-methoxybenzimidazolylcob(I)amide</name>
        <dbReference type="ChEBI" id="CHEBI:157765"/>
    </ligand>
</feature>
<evidence type="ECO:0000313" key="13">
    <source>
        <dbReference type="EMBL" id="AGB02744.1"/>
    </source>
</evidence>
<dbReference type="RefSeq" id="WP_015285707.1">
    <property type="nucleotide sequence ID" value="NC_019943.1"/>
</dbReference>
<dbReference type="InterPro" id="IPR016041">
    <property type="entry name" value="Ac-CoA_synth_d_su_TIM-brl"/>
</dbReference>
<dbReference type="EMBL" id="CP003167">
    <property type="protein sequence ID" value="AGB02744.1"/>
    <property type="molecule type" value="Genomic_DNA"/>
</dbReference>
<protein>
    <recommendedName>
        <fullName evidence="9">Acetyl-CoA decarbonylase/synthase complex subunit gamma</fullName>
        <shortName evidence="9">ACDS complex subunit gamma</shortName>
        <ecNumber evidence="9">2.1.1.245</ecNumber>
    </recommendedName>
    <alternativeName>
        <fullName evidence="9">5-methyltetrahydrosarcinapterin:corrinoid/iron-sulfur protein Co-methyltransferase</fullName>
    </alternativeName>
    <alternativeName>
        <fullName evidence="9">ACDS complex methyltransferase</fullName>
    </alternativeName>
    <alternativeName>
        <fullName evidence="9">Corrinoid/iron-sulfur component large subunit</fullName>
    </alternativeName>
</protein>
<feature type="binding site" evidence="9 11">
    <location>
        <position position="29"/>
    </location>
    <ligand>
        <name>[4Fe-4S] cluster</name>
        <dbReference type="ChEBI" id="CHEBI:49883"/>
    </ligand>
</feature>
<proteinExistence type="inferred from homology"/>
<keyword evidence="8 9" id="KW-0170">Cobalt</keyword>